<sequence length="163" mass="17057">MDDTGTGYAPDGDRVRDVVRDVVAAVAPEELVVVEGLAEFDDDTVVRRLGQGGKRDPLGFGWGDAAAMVTPVVWLILDAAAKKAAGTAVDGAVSGTKTLLRKAFRKREKEAVLPPPTDDRVAELRQQVLDAALEQGLAPARAVEIADAVAKRLKRTGSDGAAG</sequence>
<protein>
    <submittedName>
        <fullName evidence="1">Uncharacterized protein</fullName>
    </submittedName>
</protein>
<evidence type="ECO:0000313" key="1">
    <source>
        <dbReference type="EMBL" id="REH39162.1"/>
    </source>
</evidence>
<reference evidence="1 2" key="1">
    <citation type="submission" date="2018-08" db="EMBL/GenBank/DDBJ databases">
        <title>Genomic Encyclopedia of Archaeal and Bacterial Type Strains, Phase II (KMG-II): from individual species to whole genera.</title>
        <authorList>
            <person name="Goeker M."/>
        </authorList>
    </citation>
    <scope>NUCLEOTIDE SEQUENCE [LARGE SCALE GENOMIC DNA]</scope>
    <source>
        <strain evidence="1 2">DSM 45791</strain>
    </source>
</reference>
<comment type="caution">
    <text evidence="1">The sequence shown here is derived from an EMBL/GenBank/DDBJ whole genome shotgun (WGS) entry which is preliminary data.</text>
</comment>
<proteinExistence type="predicted"/>
<dbReference type="AlphaFoldDB" id="A0A3E0H6R1"/>
<dbReference type="Proteomes" id="UP000256269">
    <property type="component" value="Unassembled WGS sequence"/>
</dbReference>
<name>A0A3E0H6R1_9PSEU</name>
<accession>A0A3E0H6R1</accession>
<dbReference type="EMBL" id="QUNO01000013">
    <property type="protein sequence ID" value="REH39162.1"/>
    <property type="molecule type" value="Genomic_DNA"/>
</dbReference>
<evidence type="ECO:0000313" key="2">
    <source>
        <dbReference type="Proteomes" id="UP000256269"/>
    </source>
</evidence>
<dbReference type="OrthoDB" id="3697028at2"/>
<gene>
    <name evidence="1" type="ORF">BCF44_11316</name>
</gene>
<dbReference type="RefSeq" id="WP_116178524.1">
    <property type="nucleotide sequence ID" value="NZ_CP144375.1"/>
</dbReference>
<organism evidence="1 2">
    <name type="scientific">Kutzneria buriramensis</name>
    <dbReference type="NCBI Taxonomy" id="1045776"/>
    <lineage>
        <taxon>Bacteria</taxon>
        <taxon>Bacillati</taxon>
        <taxon>Actinomycetota</taxon>
        <taxon>Actinomycetes</taxon>
        <taxon>Pseudonocardiales</taxon>
        <taxon>Pseudonocardiaceae</taxon>
        <taxon>Kutzneria</taxon>
    </lineage>
</organism>
<keyword evidence="2" id="KW-1185">Reference proteome</keyword>